<evidence type="ECO:0000313" key="4">
    <source>
        <dbReference type="Proteomes" id="UP000302139"/>
    </source>
</evidence>
<evidence type="ECO:0000313" key="1">
    <source>
        <dbReference type="EMBL" id="GDY69452.1"/>
    </source>
</evidence>
<evidence type="ECO:0000313" key="3">
    <source>
        <dbReference type="Proteomes" id="UP000299211"/>
    </source>
</evidence>
<accession>A0A4D4N581</accession>
<dbReference type="AlphaFoldDB" id="A0A4D4N581"/>
<dbReference type="Proteomes" id="UP000302139">
    <property type="component" value="Unassembled WGS sequence"/>
</dbReference>
<dbReference type="EMBL" id="BJHX01000002">
    <property type="protein sequence ID" value="GDY69452.1"/>
    <property type="molecule type" value="Genomic_DNA"/>
</dbReference>
<comment type="caution">
    <text evidence="2">The sequence shown here is derived from an EMBL/GenBank/DDBJ whole genome shotgun (WGS) entry which is preliminary data.</text>
</comment>
<reference evidence="1 4" key="2">
    <citation type="submission" date="2019-04" db="EMBL/GenBank/DDBJ databases">
        <title>Draft genome sequences of Streptomyces avermitilis NBRC 14893.</title>
        <authorList>
            <person name="Komaki H."/>
            <person name="Tamura T."/>
            <person name="Hosoyama A."/>
        </authorList>
    </citation>
    <scope>NUCLEOTIDE SEQUENCE [LARGE SCALE GENOMIC DNA]</scope>
    <source>
        <strain evidence="1 4">NBRC 14893</strain>
    </source>
</reference>
<dbReference type="Proteomes" id="UP000299211">
    <property type="component" value="Unassembled WGS sequence"/>
</dbReference>
<organism evidence="2 3">
    <name type="scientific">Streptomyces avermitilis</name>
    <dbReference type="NCBI Taxonomy" id="33903"/>
    <lineage>
        <taxon>Bacteria</taxon>
        <taxon>Bacillati</taxon>
        <taxon>Actinomycetota</taxon>
        <taxon>Actinomycetes</taxon>
        <taxon>Kitasatosporales</taxon>
        <taxon>Streptomycetaceae</taxon>
        <taxon>Streptomyces</taxon>
    </lineage>
</organism>
<proteinExistence type="predicted"/>
<name>A0A4D4N581_STRAX</name>
<dbReference type="STRING" id="33903.AQJ43_31545"/>
<evidence type="ECO:0000313" key="2">
    <source>
        <dbReference type="EMBL" id="GDY79702.1"/>
    </source>
</evidence>
<gene>
    <name evidence="1" type="ORF">SAV14893_088450</name>
    <name evidence="2" type="ORF">SAV31267_091870</name>
</gene>
<protein>
    <submittedName>
        <fullName evidence="2">Uncharacterized protein</fullName>
    </submittedName>
</protein>
<sequence length="79" mass="8695">MVDAFGYGPEVFEEFRVAAVESAFLPLPKRRRLIDQVIRLGYGALRADGRGRAARRTTRGRVGAGSRRLNPAVQPPVCV</sequence>
<reference evidence="2 3" key="1">
    <citation type="submission" date="2019-04" db="EMBL/GenBank/DDBJ databases">
        <title>Draft genome sequences of Streptomyces avermitilis ATCC 31267.</title>
        <authorList>
            <person name="Komaki H."/>
            <person name="Tamura T."/>
            <person name="Hosoyama A."/>
        </authorList>
    </citation>
    <scope>NUCLEOTIDE SEQUENCE [LARGE SCALE GENOMIC DNA]</scope>
    <source>
        <strain evidence="2 3">ATCC 31267</strain>
    </source>
</reference>
<dbReference type="EMBL" id="BJHY01000002">
    <property type="protein sequence ID" value="GDY79702.1"/>
    <property type="molecule type" value="Genomic_DNA"/>
</dbReference>